<dbReference type="Pfam" id="PF16861">
    <property type="entry name" value="Carbam_trans_C"/>
    <property type="match status" value="1"/>
</dbReference>
<dbReference type="EMBL" id="BQNZ01000002">
    <property type="protein sequence ID" value="GKH72225.1"/>
    <property type="molecule type" value="Genomic_DNA"/>
</dbReference>
<evidence type="ECO:0000313" key="4">
    <source>
        <dbReference type="EMBL" id="GKH72225.1"/>
    </source>
</evidence>
<dbReference type="Pfam" id="PF02543">
    <property type="entry name" value="Carbam_trans_N"/>
    <property type="match status" value="1"/>
</dbReference>
<comment type="similarity">
    <text evidence="1">Belongs to the NodU/CmcH family.</text>
</comment>
<dbReference type="RefSeq" id="WP_005633323.1">
    <property type="nucleotide sequence ID" value="NZ_BQNZ01000002.1"/>
</dbReference>
<organism evidence="4 5">
    <name type="scientific">Parabacteroides merdae</name>
    <dbReference type="NCBI Taxonomy" id="46503"/>
    <lineage>
        <taxon>Bacteria</taxon>
        <taxon>Pseudomonadati</taxon>
        <taxon>Bacteroidota</taxon>
        <taxon>Bacteroidia</taxon>
        <taxon>Bacteroidales</taxon>
        <taxon>Tannerellaceae</taxon>
        <taxon>Parabacteroides</taxon>
    </lineage>
</organism>
<gene>
    <name evidence="4" type="ORF">CE91St3_20880</name>
</gene>
<dbReference type="PANTHER" id="PTHR34847:SF1">
    <property type="entry name" value="NODULATION PROTEIN U"/>
    <property type="match status" value="1"/>
</dbReference>
<comment type="caution">
    <text evidence="4">The sequence shown here is derived from an EMBL/GenBank/DDBJ whole genome shotgun (WGS) entry which is preliminary data.</text>
</comment>
<evidence type="ECO:0000256" key="1">
    <source>
        <dbReference type="ARBA" id="ARBA00006129"/>
    </source>
</evidence>
<feature type="domain" description="Carbamoyltransferase" evidence="2">
    <location>
        <begin position="14"/>
        <end position="363"/>
    </location>
</feature>
<name>A0AA37K7Z5_9BACT</name>
<dbReference type="GeneID" id="49204000"/>
<dbReference type="InterPro" id="IPR031730">
    <property type="entry name" value="Carbam_trans_C"/>
</dbReference>
<reference evidence="4" key="1">
    <citation type="submission" date="2022-01" db="EMBL/GenBank/DDBJ databases">
        <title>Novel bile acid biosynthetic pathways are enriched in the microbiome of centenarians.</title>
        <authorList>
            <person name="Sato Y."/>
            <person name="Atarashi K."/>
            <person name="Plichta R.D."/>
            <person name="Arai Y."/>
            <person name="Sasajima S."/>
            <person name="Kearney M.S."/>
            <person name="Suda W."/>
            <person name="Takeshita K."/>
            <person name="Sasaki T."/>
            <person name="Okamoto S."/>
            <person name="Skelly N.A."/>
            <person name="Okamura Y."/>
            <person name="Vlamakis H."/>
            <person name="Li Y."/>
            <person name="Tanoue T."/>
            <person name="Takei H."/>
            <person name="Nittono H."/>
            <person name="Narushima S."/>
            <person name="Irie J."/>
            <person name="Itoh H."/>
            <person name="Moriya K."/>
            <person name="Sugiura Y."/>
            <person name="Suematsu M."/>
            <person name="Moritoki N."/>
            <person name="Shibata S."/>
            <person name="Littman R.D."/>
            <person name="Fischbach A.M."/>
            <person name="Uwamino Y."/>
            <person name="Inoue T."/>
            <person name="Honda A."/>
            <person name="Hattori M."/>
            <person name="Murai T."/>
            <person name="Xavier J.R."/>
            <person name="Hirose N."/>
            <person name="Honda K."/>
        </authorList>
    </citation>
    <scope>NUCLEOTIDE SEQUENCE</scope>
    <source>
        <strain evidence="4">CE91-St3</strain>
    </source>
</reference>
<dbReference type="Gene3D" id="3.30.420.40">
    <property type="match status" value="2"/>
</dbReference>
<dbReference type="InterPro" id="IPR043129">
    <property type="entry name" value="ATPase_NBD"/>
</dbReference>
<evidence type="ECO:0000259" key="2">
    <source>
        <dbReference type="Pfam" id="PF02543"/>
    </source>
</evidence>
<dbReference type="CDD" id="cd24098">
    <property type="entry name" value="ASKHA_NBD_TobZ_N"/>
    <property type="match status" value="1"/>
</dbReference>
<sequence length="617" mass="70612">MQPTYTINNKMSYILGISAYYHDAAAALIKDGEIIAAAQEERFTRIKNDASFPANAIRYCLQQAGILLCDISTIIYYEKPYLKFERILEIFYRYAPWGMEQFIKGIPIWIEEKLFCKRMLKRELRKLGKFDEQHCKLLFSEHHLSHAASAFFGSDFQEAAIITVDGVGEWNTLSIAHGKANQIQLIKEMRFPDSIGLFYSAFTYYLGFKVNSGEYKMMGLAPYADRSDRQTSKFVDQIKQHLLTIHPDGSISLNMYYFSFHKKMRMVHEKRWEQLFQLKPRKAESEIRPEHASLALAAQIVLEEILLRIVQTAQKLTGCSNLCLAGGVALNCVANGKIIRSQLFEHVFIQPAAGDAGGALGAAWATYYIYQGHSRKAGMNGDKMHFAQTGPQYTEHEIQDFLDSNNISYHYLDEAFLYEEVAKHIASGLCIGWFQGRMEFGPRALGNRSILADPRDKEMQKRLNLKIKFRESFRPFAPVILKEKVSDYFEKLTESNYMLITTNISLKHRIPLPKHYQDLDAAERLALPKSDIPAVTHVDFSARVQTVDEQSNPKLTKLLRAFEQLTGYPLLINTSFNVRGEPIVCTPQDAYRCFMTTNLDLLVLGNYIINKNNIQKS</sequence>
<dbReference type="SUPFAM" id="SSF53067">
    <property type="entry name" value="Actin-like ATPase domain"/>
    <property type="match status" value="1"/>
</dbReference>
<accession>A0AA37K7Z5</accession>
<dbReference type="AlphaFoldDB" id="A0AA37K7Z5"/>
<dbReference type="InterPro" id="IPR003696">
    <property type="entry name" value="Carbtransf_dom"/>
</dbReference>
<dbReference type="Proteomes" id="UP001055114">
    <property type="component" value="Unassembled WGS sequence"/>
</dbReference>
<dbReference type="InterPro" id="IPR051338">
    <property type="entry name" value="NodU/CmcH_Carbamoyltrnsfr"/>
</dbReference>
<dbReference type="Gene3D" id="3.90.870.20">
    <property type="entry name" value="Carbamoyltransferase, C-terminal domain"/>
    <property type="match status" value="1"/>
</dbReference>
<dbReference type="PANTHER" id="PTHR34847">
    <property type="entry name" value="NODULATION PROTEIN U"/>
    <property type="match status" value="1"/>
</dbReference>
<proteinExistence type="inferred from homology"/>
<feature type="domain" description="Carbamoyltransferase C-terminal" evidence="3">
    <location>
        <begin position="422"/>
        <end position="611"/>
    </location>
</feature>
<protein>
    <submittedName>
        <fullName evidence="4">Nodulation protein</fullName>
    </submittedName>
</protein>
<dbReference type="GO" id="GO:0003824">
    <property type="term" value="F:catalytic activity"/>
    <property type="evidence" value="ECO:0007669"/>
    <property type="project" value="InterPro"/>
</dbReference>
<evidence type="ECO:0000313" key="5">
    <source>
        <dbReference type="Proteomes" id="UP001055114"/>
    </source>
</evidence>
<evidence type="ECO:0000259" key="3">
    <source>
        <dbReference type="Pfam" id="PF16861"/>
    </source>
</evidence>
<dbReference type="InterPro" id="IPR038152">
    <property type="entry name" value="Carbam_trans_C_sf"/>
</dbReference>